<dbReference type="EMBL" id="QGKY02001250">
    <property type="protein sequence ID" value="KAF2563647.1"/>
    <property type="molecule type" value="Genomic_DNA"/>
</dbReference>
<protein>
    <submittedName>
        <fullName evidence="1">Uncharacterized protein</fullName>
    </submittedName>
</protein>
<organism evidence="1">
    <name type="scientific">Brassica cretica</name>
    <name type="common">Mustard</name>
    <dbReference type="NCBI Taxonomy" id="69181"/>
    <lineage>
        <taxon>Eukaryota</taxon>
        <taxon>Viridiplantae</taxon>
        <taxon>Streptophyta</taxon>
        <taxon>Embryophyta</taxon>
        <taxon>Tracheophyta</taxon>
        <taxon>Spermatophyta</taxon>
        <taxon>Magnoliopsida</taxon>
        <taxon>eudicotyledons</taxon>
        <taxon>Gunneridae</taxon>
        <taxon>Pentapetalae</taxon>
        <taxon>rosids</taxon>
        <taxon>malvids</taxon>
        <taxon>Brassicales</taxon>
        <taxon>Brassicaceae</taxon>
        <taxon>Brassiceae</taxon>
        <taxon>Brassica</taxon>
    </lineage>
</organism>
<reference evidence="1" key="1">
    <citation type="submission" date="2019-12" db="EMBL/GenBank/DDBJ databases">
        <title>Genome sequencing and annotation of Brassica cretica.</title>
        <authorList>
            <person name="Studholme D.J."/>
            <person name="Sarris P.F."/>
        </authorList>
    </citation>
    <scope>NUCLEOTIDE SEQUENCE</scope>
    <source>
        <strain evidence="1">PFS-102/07</strain>
        <tissue evidence="1">Leaf</tissue>
    </source>
</reference>
<comment type="caution">
    <text evidence="1">The sequence shown here is derived from an EMBL/GenBank/DDBJ whole genome shotgun (WGS) entry which is preliminary data.</text>
</comment>
<sequence length="201" mass="22348">MDVMNVMDCIGSGDKNTSTVVKPMNMVIFVELQRICYVGSSWNKPKTFSRRSEPNQKRQRVIKCCEAYPSLEICRGKQQRHLFSPAISYSFSLYISPSHPSSTPVFQHPNPFSYPPPTTLFTTPVAAMAMIIMTTTEVTSISLVDPHKCSSSSPSVHCHSQLENMGSVEPLNTVHNGRLLFTSDRSSSFRFSEALSSSSIT</sequence>
<dbReference type="AlphaFoldDB" id="A0A8S9I236"/>
<name>A0A8S9I236_BRACR</name>
<evidence type="ECO:0000313" key="1">
    <source>
        <dbReference type="EMBL" id="KAF2563647.1"/>
    </source>
</evidence>
<gene>
    <name evidence="1" type="ORF">F2Q70_00014522</name>
</gene>
<accession>A0A8S9I236</accession>
<proteinExistence type="predicted"/>